<dbReference type="NCBIfam" id="NF006130">
    <property type="entry name" value="PRK08274.1"/>
    <property type="match status" value="1"/>
</dbReference>
<dbReference type="Gene3D" id="3.90.700.10">
    <property type="entry name" value="Succinate dehydrogenase/fumarate reductase flavoprotein, catalytic domain"/>
    <property type="match status" value="1"/>
</dbReference>
<dbReference type="Pfam" id="PF00890">
    <property type="entry name" value="FAD_binding_2"/>
    <property type="match status" value="1"/>
</dbReference>
<protein>
    <submittedName>
        <fullName evidence="6">Tricarballylate dehydrogenase</fullName>
    </submittedName>
</protein>
<keyword evidence="3" id="KW-0274">FAD</keyword>
<dbReference type="NCBIfam" id="TIGR02485">
    <property type="entry name" value="CobZ_N-term"/>
    <property type="match status" value="1"/>
</dbReference>
<keyword evidence="2" id="KW-0285">Flavoprotein</keyword>
<dbReference type="PANTHER" id="PTHR43400">
    <property type="entry name" value="FUMARATE REDUCTASE"/>
    <property type="match status" value="1"/>
</dbReference>
<dbReference type="InterPro" id="IPR050315">
    <property type="entry name" value="FAD-oxidoreductase_2"/>
</dbReference>
<dbReference type="InterPro" id="IPR027477">
    <property type="entry name" value="Succ_DH/fumarate_Rdtase_cat_sf"/>
</dbReference>
<dbReference type="SUPFAM" id="SSF51905">
    <property type="entry name" value="FAD/NAD(P)-binding domain"/>
    <property type="match status" value="1"/>
</dbReference>
<dbReference type="InterPro" id="IPR003953">
    <property type="entry name" value="FAD-dep_OxRdtase_2_FAD-bd"/>
</dbReference>
<dbReference type="AlphaFoldDB" id="A0A1H1X7E4"/>
<accession>A0A1H1X7E4</accession>
<feature type="domain" description="FAD-dependent oxidoreductase 2 FAD-binding" evidence="5">
    <location>
        <begin position="11"/>
        <end position="434"/>
    </location>
</feature>
<dbReference type="RefSeq" id="WP_146688635.1">
    <property type="nucleotide sequence ID" value="NZ_LT629750.1"/>
</dbReference>
<keyword evidence="4" id="KW-0560">Oxidoreductase</keyword>
<evidence type="ECO:0000256" key="2">
    <source>
        <dbReference type="ARBA" id="ARBA00022630"/>
    </source>
</evidence>
<evidence type="ECO:0000256" key="1">
    <source>
        <dbReference type="ARBA" id="ARBA00001974"/>
    </source>
</evidence>
<evidence type="ECO:0000256" key="4">
    <source>
        <dbReference type="ARBA" id="ARBA00023002"/>
    </source>
</evidence>
<dbReference type="EMBL" id="LT629750">
    <property type="protein sequence ID" value="SDT05227.1"/>
    <property type="molecule type" value="Genomic_DNA"/>
</dbReference>
<evidence type="ECO:0000313" key="7">
    <source>
        <dbReference type="Proteomes" id="UP000243904"/>
    </source>
</evidence>
<dbReference type="InterPro" id="IPR012831">
    <property type="entry name" value="CobZ"/>
</dbReference>
<dbReference type="Gene3D" id="3.50.50.60">
    <property type="entry name" value="FAD/NAD(P)-binding domain"/>
    <property type="match status" value="1"/>
</dbReference>
<organism evidence="6 7">
    <name type="scientific">Bradyrhizobium canariense</name>
    <dbReference type="NCBI Taxonomy" id="255045"/>
    <lineage>
        <taxon>Bacteria</taxon>
        <taxon>Pseudomonadati</taxon>
        <taxon>Pseudomonadota</taxon>
        <taxon>Alphaproteobacteria</taxon>
        <taxon>Hyphomicrobiales</taxon>
        <taxon>Nitrobacteraceae</taxon>
        <taxon>Bradyrhizobium</taxon>
    </lineage>
</organism>
<dbReference type="GO" id="GO:0016491">
    <property type="term" value="F:oxidoreductase activity"/>
    <property type="evidence" value="ECO:0007669"/>
    <property type="project" value="UniProtKB-KW"/>
</dbReference>
<evidence type="ECO:0000256" key="3">
    <source>
        <dbReference type="ARBA" id="ARBA00022827"/>
    </source>
</evidence>
<dbReference type="Proteomes" id="UP000243904">
    <property type="component" value="Chromosome I"/>
</dbReference>
<sequence>MSETAVSRGLDVLVVGGGSAALCAAIAARRSGASVRLVEQAPASLRGGNTRHARNFRLMHDRPAWYVPDNYGEDAFFKDLLRVTHGATDEQLARVLIRGSATIATWLDGNGVRLQDPASGVMPYSKRTAFFLGGGKAMINALYATAAKLGVTIDYDSEVVALAFGEDRDCEADILHDDRIDRITPKTLVLCSGGHQANIDWLRESFGDAADNFMIRGTPYVTGSVLRLLLDAGVKPVGNPSRAHMVVVDARGPKFDGGIVTRITAIPHGIVVDHDGRRFHDEGEDARKTHFARWGARIAACPGQIAYLILDAKGFGRALPTALPPIRADTVASLASAVGLNPAALETTIMDFNAATGDDDNVPAIERCTKGLVPPKSRAALPLVVPPFAAYPLRPGVTFTHFGVAVDDRMRVMKNDGSPARNVFAAGMIMAANVLSNGYLAGLGVTLSAVFGRLAGEEAARRAQPGERGDGD</sequence>
<comment type="cofactor">
    <cofactor evidence="1">
        <name>FAD</name>
        <dbReference type="ChEBI" id="CHEBI:57692"/>
    </cofactor>
</comment>
<name>A0A1H1X7E4_9BRAD</name>
<evidence type="ECO:0000259" key="5">
    <source>
        <dbReference type="Pfam" id="PF00890"/>
    </source>
</evidence>
<proteinExistence type="predicted"/>
<dbReference type="SUPFAM" id="SSF56425">
    <property type="entry name" value="Succinate dehydrogenase/fumarate reductase flavoprotein, catalytic domain"/>
    <property type="match status" value="1"/>
</dbReference>
<dbReference type="InterPro" id="IPR036188">
    <property type="entry name" value="FAD/NAD-bd_sf"/>
</dbReference>
<dbReference type="PANTHER" id="PTHR43400:SF7">
    <property type="entry name" value="FAD-DEPENDENT OXIDOREDUCTASE 2 FAD BINDING DOMAIN-CONTAINING PROTEIN"/>
    <property type="match status" value="1"/>
</dbReference>
<evidence type="ECO:0000313" key="6">
    <source>
        <dbReference type="EMBL" id="SDT05227.1"/>
    </source>
</evidence>
<keyword evidence="7" id="KW-1185">Reference proteome</keyword>
<reference evidence="7" key="1">
    <citation type="submission" date="2016-10" db="EMBL/GenBank/DDBJ databases">
        <authorList>
            <person name="Varghese N."/>
            <person name="Submissions S."/>
        </authorList>
    </citation>
    <scope>NUCLEOTIDE SEQUENCE [LARGE SCALE GENOMIC DNA]</scope>
    <source>
        <strain evidence="7">GAS369</strain>
    </source>
</reference>
<gene>
    <name evidence="6" type="ORF">SAMN05444158_4194</name>
</gene>